<dbReference type="Pfam" id="PF13086">
    <property type="entry name" value="AAA_11"/>
    <property type="match status" value="2"/>
</dbReference>
<dbReference type="InterPro" id="IPR041679">
    <property type="entry name" value="DNA2/NAM7-like_C"/>
</dbReference>
<evidence type="ECO:0000313" key="3">
    <source>
        <dbReference type="EMBL" id="CAL1716331.1"/>
    </source>
</evidence>
<reference evidence="4" key="1">
    <citation type="submission" date="2024-04" db="EMBL/GenBank/DDBJ databases">
        <authorList>
            <person name="Shaw F."/>
            <person name="Minotto A."/>
        </authorList>
    </citation>
    <scope>NUCLEOTIDE SEQUENCE [LARGE SCALE GENOMIC DNA]</scope>
</reference>
<protein>
    <recommendedName>
        <fullName evidence="5">DNA2/NAM7 helicase-like C-terminal domain-containing protein</fullName>
    </recommendedName>
</protein>
<dbReference type="PANTHER" id="PTHR10887:SF495">
    <property type="entry name" value="HELICASE SENATAXIN ISOFORM X1-RELATED"/>
    <property type="match status" value="1"/>
</dbReference>
<dbReference type="InterPro" id="IPR045055">
    <property type="entry name" value="DNA2/NAM7-like"/>
</dbReference>
<dbReference type="EMBL" id="OZ037952">
    <property type="protein sequence ID" value="CAL1716331.1"/>
    <property type="molecule type" value="Genomic_DNA"/>
</dbReference>
<feature type="domain" description="DNA2/NAM7 helicase helicase" evidence="1">
    <location>
        <begin position="410"/>
        <end position="479"/>
    </location>
</feature>
<dbReference type="InterPro" id="IPR041677">
    <property type="entry name" value="DNA2/NAM7_AAA_11"/>
</dbReference>
<feature type="domain" description="DNA2/NAM7 helicase-like C-terminal" evidence="2">
    <location>
        <begin position="600"/>
        <end position="767"/>
    </location>
</feature>
<dbReference type="InterPro" id="IPR047187">
    <property type="entry name" value="SF1_C_Upf1"/>
</dbReference>
<evidence type="ECO:0000313" key="4">
    <source>
        <dbReference type="Proteomes" id="UP001497453"/>
    </source>
</evidence>
<accession>A0ABP1E8E7</accession>
<dbReference type="InterPro" id="IPR027417">
    <property type="entry name" value="P-loop_NTPase"/>
</dbReference>
<evidence type="ECO:0000259" key="2">
    <source>
        <dbReference type="Pfam" id="PF13087"/>
    </source>
</evidence>
<dbReference type="Gene3D" id="3.40.50.300">
    <property type="entry name" value="P-loop containing nucleotide triphosphate hydrolases"/>
    <property type="match status" value="2"/>
</dbReference>
<evidence type="ECO:0000259" key="1">
    <source>
        <dbReference type="Pfam" id="PF13086"/>
    </source>
</evidence>
<organism evidence="3 4">
    <name type="scientific">Somion occarium</name>
    <dbReference type="NCBI Taxonomy" id="3059160"/>
    <lineage>
        <taxon>Eukaryota</taxon>
        <taxon>Fungi</taxon>
        <taxon>Dikarya</taxon>
        <taxon>Basidiomycota</taxon>
        <taxon>Agaricomycotina</taxon>
        <taxon>Agaricomycetes</taxon>
        <taxon>Polyporales</taxon>
        <taxon>Cerrenaceae</taxon>
        <taxon>Somion</taxon>
    </lineage>
</organism>
<dbReference type="Pfam" id="PF13087">
    <property type="entry name" value="AAA_12"/>
    <property type="match status" value="1"/>
</dbReference>
<dbReference type="Proteomes" id="UP001497453">
    <property type="component" value="Chromosome 9"/>
</dbReference>
<evidence type="ECO:0008006" key="5">
    <source>
        <dbReference type="Google" id="ProtNLM"/>
    </source>
</evidence>
<keyword evidence="4" id="KW-1185">Reference proteome</keyword>
<sequence length="805" mass="90091">MAKPTRFIEQNMLDVYYPKIFLQNILETELSDALLDLFLEGTPAPRSLGVAAAYTEKGKLAVLAIAAGKQVVLIEFRSSTNEHTIVARQLLQDRLLCSEYNTVYAFDIAPIALALFADRGVRLINGVDFQSVCPGGSSNRDPAIAIESLMTTERSSTFHPRNTRAIFAESLWDTSNRNCETFLALRAWSASFFAKLDGDAEEKFRGVPRVNTMNISDLVCFLSVFLVFSLGLCTLTLQDLQVLAKQSRGDQRLDGQKNPAVKHDFVKPRIMDENGRKAKVILTRFQTRMLRPQSGSHLCLLLQNERGEQYEVHGRISDVSGQQATIELRNPHNFFAKEILSITSVGQNGPTSADLANASKVLEILQGKYTLSTNPFLQTIWPVPDQEVEWPSTFHCFHAPPILSTPHHSLNESQEQAVLHMLSQTNDRHISIIQGPPGTGKTSVIATYVLSATAAGQGGIWLVAQSNVAVKNIAEKLIAVGFDNWKLLVSRDFQEDWHEHLYHRIARNVIRSDQFYQGCKDLAGCRVILCTLSMLSHPRITLFTSPIPIRSLVVDEASQINVSQYMHPLSTFPTIHKLCFIGDDKQLPPYGQEEIEEIQSIFEVIHLRSTALFLDMQYRMPSQIGNFISDAVYDGQLRSNPEHPNANDFSAFFIHVKDSTELQHGTSYQNPAEIATIIKIARKLQEDGESFKIITPYEAQKSMLENGLRGAGLVWQNKCFAVDSFQGNEEDVIVLSLVRTKELGFLQDLRRTNVMLTRCKKFLFTVSSWDFLVNGPGANSLVGRMAASCGDDSWIWPDDIDSGNY</sequence>
<dbReference type="SUPFAM" id="SSF52540">
    <property type="entry name" value="P-loop containing nucleoside triphosphate hydrolases"/>
    <property type="match status" value="1"/>
</dbReference>
<dbReference type="PANTHER" id="PTHR10887">
    <property type="entry name" value="DNA2/NAM7 HELICASE FAMILY"/>
    <property type="match status" value="1"/>
</dbReference>
<dbReference type="CDD" id="cd18808">
    <property type="entry name" value="SF1_C_Upf1"/>
    <property type="match status" value="1"/>
</dbReference>
<proteinExistence type="predicted"/>
<feature type="domain" description="DNA2/NAM7 helicase helicase" evidence="1">
    <location>
        <begin position="522"/>
        <end position="589"/>
    </location>
</feature>
<gene>
    <name evidence="3" type="ORF">GFSPODELE1_LOCUS10710</name>
</gene>
<name>A0ABP1E8E7_9APHY</name>